<dbReference type="EMBL" id="BSOH01000001">
    <property type="protein sequence ID" value="GLR15870.1"/>
    <property type="molecule type" value="Genomic_DNA"/>
</dbReference>
<evidence type="ECO:0008006" key="6">
    <source>
        <dbReference type="Google" id="ProtNLM"/>
    </source>
</evidence>
<dbReference type="AlphaFoldDB" id="A0AA37WE51"/>
<dbReference type="Gene3D" id="2.60.120.260">
    <property type="entry name" value="Galactose-binding domain-like"/>
    <property type="match status" value="1"/>
</dbReference>
<dbReference type="Pfam" id="PF07587">
    <property type="entry name" value="PSD1"/>
    <property type="match status" value="1"/>
</dbReference>
<feature type="domain" description="DUF1553" evidence="2">
    <location>
        <begin position="571"/>
        <end position="827"/>
    </location>
</feature>
<dbReference type="InterPro" id="IPR011429">
    <property type="entry name" value="Cyt_c_Planctomycete-type"/>
</dbReference>
<dbReference type="PANTHER" id="PTHR35889:SF3">
    <property type="entry name" value="F-BOX DOMAIN-CONTAINING PROTEIN"/>
    <property type="match status" value="1"/>
</dbReference>
<reference evidence="4" key="2">
    <citation type="submission" date="2023-01" db="EMBL/GenBank/DDBJ databases">
        <title>Draft genome sequence of Portibacter lacus strain NBRC 108769.</title>
        <authorList>
            <person name="Sun Q."/>
            <person name="Mori K."/>
        </authorList>
    </citation>
    <scope>NUCLEOTIDE SEQUENCE</scope>
    <source>
        <strain evidence="4">NBRC 108769</strain>
    </source>
</reference>
<dbReference type="InterPro" id="IPR036909">
    <property type="entry name" value="Cyt_c-like_dom_sf"/>
</dbReference>
<feature type="domain" description="DUF1549" evidence="1">
    <location>
        <begin position="122"/>
        <end position="325"/>
    </location>
</feature>
<gene>
    <name evidence="4" type="ORF">GCM10007940_04850</name>
</gene>
<proteinExistence type="predicted"/>
<dbReference type="InterPro" id="IPR011444">
    <property type="entry name" value="DUF1549"/>
</dbReference>
<dbReference type="CDD" id="cd04084">
    <property type="entry name" value="CBM6_xylanase-like"/>
    <property type="match status" value="1"/>
</dbReference>
<dbReference type="Pfam" id="PF07635">
    <property type="entry name" value="PSCyt1"/>
    <property type="match status" value="1"/>
</dbReference>
<dbReference type="PANTHER" id="PTHR35889">
    <property type="entry name" value="CYCLOINULO-OLIGOSACCHARIDE FRUCTANOTRANSFERASE-RELATED"/>
    <property type="match status" value="1"/>
</dbReference>
<accession>A0AA37WE51</accession>
<keyword evidence="5" id="KW-1185">Reference proteome</keyword>
<dbReference type="RefSeq" id="WP_284283284.1">
    <property type="nucleotide sequence ID" value="NZ_BSOH01000001.1"/>
</dbReference>
<evidence type="ECO:0000313" key="4">
    <source>
        <dbReference type="EMBL" id="GLR15870.1"/>
    </source>
</evidence>
<evidence type="ECO:0000259" key="3">
    <source>
        <dbReference type="Pfam" id="PF07635"/>
    </source>
</evidence>
<reference evidence="4" key="1">
    <citation type="journal article" date="2014" name="Int. J. Syst. Evol. Microbiol.">
        <title>Complete genome sequence of Corynebacterium casei LMG S-19264T (=DSM 44701T), isolated from a smear-ripened cheese.</title>
        <authorList>
            <consortium name="US DOE Joint Genome Institute (JGI-PGF)"/>
            <person name="Walter F."/>
            <person name="Albersmeier A."/>
            <person name="Kalinowski J."/>
            <person name="Ruckert C."/>
        </authorList>
    </citation>
    <scope>NUCLEOTIDE SEQUENCE</scope>
    <source>
        <strain evidence="4">NBRC 108769</strain>
    </source>
</reference>
<dbReference type="InterPro" id="IPR022655">
    <property type="entry name" value="DUF1553"/>
</dbReference>
<sequence>MDYNADVKPILNKHCISCHGGVKQSGGFSLLTEETAFQKTESGHPAIIAGSPMDSEFIRRLKIDDPEERMPLDAEPLTAEEIKTLEKWVKQGAKWQLHWAYKPLTEEDKVLEMGMGSSENWIDKQVAEKLKTINLSSNPKANKAELLRRVALDIIGVPAPLSLQRQYLNDEIDYETLVDSLLASPLFGEKWTSMWLDIARYADSKGFEKDQRRSIWRYRDYVIKSFNNDLPYNQFIVEQLAGDLLENPTEDQLIATGFHRNTTTNDEGGTDNEEYRVKAVMDRVSTTWEGILGTTMACVQCHGHPYDPLPHEEYFKTYAFLNNTRDNDTQEDYPRLNFLDSLSKAELGELTSWIEKVSNNEKAEEIETFVKIKQPIIYSLESDKHVNAALYDTKHLVFRKDGKARFAHVDFTGKNTLLINAIYYIQDSEISLRIDSLNGKEIGRINLTQETKRDQLIETSISDITGIHDLYFVYKNQSLKDRDRGGFRMGWLYLSDGFPGKNEPEYENKKQLFYSLIQRNYPSTLIMHENEGGRIRETRLFDRGNWQSLKQKINPGTPEILPPMEEGARTDRLGFAQWIVNPQNPLTSRTYVNRIWEQLFGRGIVTTVEDLGSQGDVPSHPEVLNRLSYDFMHQMGWSSKTLIKTIVMTATYQQSSSFTPENKEKDPYNIYLSRGPRNRLTAEQIRDQALFVSDQLSSKMFGEPVMPYQPDNIWQSPYSSEQWKMSEGEDRYRRAIYTMLKRTAIYPSMETFDMAQRQVCTSRRIMSNTPLQALVTLNDPVYIDLSDKIAANAIQKYPDDIDARINTIYEKAMSKKISKEKSDILKGLYEETKNELGEMEDRDLIAMSTVANAIINLDDLLNK</sequence>
<dbReference type="GO" id="GO:0009055">
    <property type="term" value="F:electron transfer activity"/>
    <property type="evidence" value="ECO:0007669"/>
    <property type="project" value="InterPro"/>
</dbReference>
<evidence type="ECO:0000259" key="2">
    <source>
        <dbReference type="Pfam" id="PF07587"/>
    </source>
</evidence>
<dbReference type="SUPFAM" id="SSF46626">
    <property type="entry name" value="Cytochrome c"/>
    <property type="match status" value="1"/>
</dbReference>
<protein>
    <recommendedName>
        <fullName evidence="6">DUF1553 domain-containing protein</fullName>
    </recommendedName>
</protein>
<evidence type="ECO:0000259" key="1">
    <source>
        <dbReference type="Pfam" id="PF07583"/>
    </source>
</evidence>
<comment type="caution">
    <text evidence="4">The sequence shown here is derived from an EMBL/GenBank/DDBJ whole genome shotgun (WGS) entry which is preliminary data.</text>
</comment>
<dbReference type="GO" id="GO:0020037">
    <property type="term" value="F:heme binding"/>
    <property type="evidence" value="ECO:0007669"/>
    <property type="project" value="InterPro"/>
</dbReference>
<dbReference type="Pfam" id="PF07583">
    <property type="entry name" value="PSCyt2"/>
    <property type="match status" value="1"/>
</dbReference>
<evidence type="ECO:0000313" key="5">
    <source>
        <dbReference type="Proteomes" id="UP001156666"/>
    </source>
</evidence>
<feature type="domain" description="Cytochrome C Planctomycete-type" evidence="3">
    <location>
        <begin position="15"/>
        <end position="71"/>
    </location>
</feature>
<name>A0AA37WE51_9BACT</name>
<organism evidence="4 5">
    <name type="scientific">Portibacter lacus</name>
    <dbReference type="NCBI Taxonomy" id="1099794"/>
    <lineage>
        <taxon>Bacteria</taxon>
        <taxon>Pseudomonadati</taxon>
        <taxon>Bacteroidota</taxon>
        <taxon>Saprospiria</taxon>
        <taxon>Saprospirales</taxon>
        <taxon>Haliscomenobacteraceae</taxon>
        <taxon>Portibacter</taxon>
    </lineage>
</organism>
<dbReference type="Proteomes" id="UP001156666">
    <property type="component" value="Unassembled WGS sequence"/>
</dbReference>